<name>A0A8S5QVW2_9CAUD</name>
<evidence type="ECO:0000256" key="1">
    <source>
        <dbReference type="SAM" id="MobiDB-lite"/>
    </source>
</evidence>
<proteinExistence type="predicted"/>
<organism evidence="2">
    <name type="scientific">Siphoviridae sp. ct2hZ16</name>
    <dbReference type="NCBI Taxonomy" id="2826276"/>
    <lineage>
        <taxon>Viruses</taxon>
        <taxon>Duplodnaviria</taxon>
        <taxon>Heunggongvirae</taxon>
        <taxon>Uroviricota</taxon>
        <taxon>Caudoviricetes</taxon>
    </lineage>
</organism>
<dbReference type="EMBL" id="BK015739">
    <property type="protein sequence ID" value="DAE22788.1"/>
    <property type="molecule type" value="Genomic_DNA"/>
</dbReference>
<reference evidence="2" key="1">
    <citation type="journal article" date="2021" name="Proc. Natl. Acad. Sci. U.S.A.">
        <title>A Catalog of Tens of Thousands of Viruses from Human Metagenomes Reveals Hidden Associations with Chronic Diseases.</title>
        <authorList>
            <person name="Tisza M.J."/>
            <person name="Buck C.B."/>
        </authorList>
    </citation>
    <scope>NUCLEOTIDE SEQUENCE</scope>
    <source>
        <strain evidence="2">Ct2hZ16</strain>
    </source>
</reference>
<protein>
    <submittedName>
        <fullName evidence="2">50S ribosomal subunit</fullName>
    </submittedName>
</protein>
<evidence type="ECO:0000313" key="2">
    <source>
        <dbReference type="EMBL" id="DAE22788.1"/>
    </source>
</evidence>
<accession>A0A8S5QVW2</accession>
<sequence>MQPHSAERKSAATASASATVNTERVDSMSYTTRPCENCGNLMIHVDSRRHICQKCNRELRDKENGIPKDTAHTVGETAEKQKTLPLKRRVKPITQCVREAEALGISYGRYVQRGYDKVVLTTIKQKERNRKNERS</sequence>
<feature type="compositionally biased region" description="Basic and acidic residues" evidence="1">
    <location>
        <begin position="1"/>
        <end position="10"/>
    </location>
</feature>
<feature type="region of interest" description="Disordered" evidence="1">
    <location>
        <begin position="1"/>
        <end position="25"/>
    </location>
</feature>